<dbReference type="InterPro" id="IPR050654">
    <property type="entry name" value="AChE-related_enzymes"/>
</dbReference>
<dbReference type="PROSITE" id="PS00941">
    <property type="entry name" value="CARBOXYLESTERASE_B_2"/>
    <property type="match status" value="1"/>
</dbReference>
<dbReference type="AlphaFoldDB" id="A0A5N6U6Y2"/>
<dbReference type="PANTHER" id="PTHR43918:SF4">
    <property type="entry name" value="CARBOXYLIC ESTER HYDROLASE"/>
    <property type="match status" value="1"/>
</dbReference>
<evidence type="ECO:0000313" key="6">
    <source>
        <dbReference type="Proteomes" id="UP000325780"/>
    </source>
</evidence>
<protein>
    <recommendedName>
        <fullName evidence="3">Carboxylic ester hydrolase</fullName>
        <ecNumber evidence="3">3.1.1.-</ecNumber>
    </recommendedName>
</protein>
<evidence type="ECO:0000256" key="3">
    <source>
        <dbReference type="RuleBase" id="RU361235"/>
    </source>
</evidence>
<keyword evidence="2 3" id="KW-0378">Hydrolase</keyword>
<dbReference type="InterPro" id="IPR029058">
    <property type="entry name" value="AB_hydrolase_fold"/>
</dbReference>
<dbReference type="Pfam" id="PF00135">
    <property type="entry name" value="COesterase"/>
    <property type="match status" value="1"/>
</dbReference>
<proteinExistence type="inferred from homology"/>
<reference evidence="5 6" key="1">
    <citation type="submission" date="2019-04" db="EMBL/GenBank/DDBJ databases">
        <title>Friends and foes A comparative genomics study of 23 Aspergillus species from section Flavi.</title>
        <authorList>
            <consortium name="DOE Joint Genome Institute"/>
            <person name="Kjaerbolling I."/>
            <person name="Vesth T."/>
            <person name="Frisvad J.C."/>
            <person name="Nybo J.L."/>
            <person name="Theobald S."/>
            <person name="Kildgaard S."/>
            <person name="Isbrandt T."/>
            <person name="Kuo A."/>
            <person name="Sato A."/>
            <person name="Lyhne E.K."/>
            <person name="Kogle M.E."/>
            <person name="Wiebenga A."/>
            <person name="Kun R.S."/>
            <person name="Lubbers R.J."/>
            <person name="Makela M.R."/>
            <person name="Barry K."/>
            <person name="Chovatia M."/>
            <person name="Clum A."/>
            <person name="Daum C."/>
            <person name="Haridas S."/>
            <person name="He G."/>
            <person name="LaButti K."/>
            <person name="Lipzen A."/>
            <person name="Mondo S."/>
            <person name="Riley R."/>
            <person name="Salamov A."/>
            <person name="Simmons B.A."/>
            <person name="Magnuson J.K."/>
            <person name="Henrissat B."/>
            <person name="Mortensen U.H."/>
            <person name="Larsen T.O."/>
            <person name="Devries R.P."/>
            <person name="Grigoriev I.V."/>
            <person name="Machida M."/>
            <person name="Baker S.E."/>
            <person name="Andersen M.R."/>
        </authorList>
    </citation>
    <scope>NUCLEOTIDE SEQUENCE [LARGE SCALE GENOMIC DNA]</scope>
    <source>
        <strain evidence="5 6">IBT 18842</strain>
    </source>
</reference>
<accession>A0A5N6U6Y2</accession>
<dbReference type="InterPro" id="IPR002018">
    <property type="entry name" value="CarbesteraseB"/>
</dbReference>
<evidence type="ECO:0000256" key="2">
    <source>
        <dbReference type="ARBA" id="ARBA00022801"/>
    </source>
</evidence>
<feature type="chain" id="PRO_5031598062" description="Carboxylic ester hydrolase" evidence="3">
    <location>
        <begin position="19"/>
        <end position="562"/>
    </location>
</feature>
<dbReference type="InterPro" id="IPR019819">
    <property type="entry name" value="Carboxylesterase_B_CS"/>
</dbReference>
<dbReference type="SUPFAM" id="SSF53474">
    <property type="entry name" value="alpha/beta-Hydrolases"/>
    <property type="match status" value="1"/>
</dbReference>
<organism evidence="5 6">
    <name type="scientific">Aspergillus avenaceus</name>
    <dbReference type="NCBI Taxonomy" id="36643"/>
    <lineage>
        <taxon>Eukaryota</taxon>
        <taxon>Fungi</taxon>
        <taxon>Dikarya</taxon>
        <taxon>Ascomycota</taxon>
        <taxon>Pezizomycotina</taxon>
        <taxon>Eurotiomycetes</taxon>
        <taxon>Eurotiomycetidae</taxon>
        <taxon>Eurotiales</taxon>
        <taxon>Aspergillaceae</taxon>
        <taxon>Aspergillus</taxon>
        <taxon>Aspergillus subgen. Circumdati</taxon>
    </lineage>
</organism>
<dbReference type="EC" id="3.1.1.-" evidence="3"/>
<dbReference type="GO" id="GO:0052689">
    <property type="term" value="F:carboxylic ester hydrolase activity"/>
    <property type="evidence" value="ECO:0007669"/>
    <property type="project" value="TreeGrafter"/>
</dbReference>
<comment type="similarity">
    <text evidence="1 3">Belongs to the type-B carboxylesterase/lipase family.</text>
</comment>
<feature type="domain" description="Carboxylesterase type B" evidence="4">
    <location>
        <begin position="27"/>
        <end position="527"/>
    </location>
</feature>
<keyword evidence="6" id="KW-1185">Reference proteome</keyword>
<feature type="signal peptide" evidence="3">
    <location>
        <begin position="1"/>
        <end position="18"/>
    </location>
</feature>
<dbReference type="OrthoDB" id="408631at2759"/>
<keyword evidence="3" id="KW-0732">Signal</keyword>
<dbReference type="InterPro" id="IPR019826">
    <property type="entry name" value="Carboxylesterase_B_AS"/>
</dbReference>
<name>A0A5N6U6Y2_ASPAV</name>
<evidence type="ECO:0000313" key="5">
    <source>
        <dbReference type="EMBL" id="KAE8154368.1"/>
    </source>
</evidence>
<dbReference type="PROSITE" id="PS00122">
    <property type="entry name" value="CARBOXYLESTERASE_B_1"/>
    <property type="match status" value="1"/>
</dbReference>
<evidence type="ECO:0000259" key="4">
    <source>
        <dbReference type="Pfam" id="PF00135"/>
    </source>
</evidence>
<sequence length="562" mass="61444">MALRTLASILLWPAVRFGTQVPNPHSDPTITIPNGTLIGTHNTDYNQDLFLGIPYAEPPVGPLRFNRPSPINKQWDTPLCATHYGSWCHSSPLSLPGFTQPGFPHTESEDCLTLNIIRPSNPPPNIPVLVYIHGGGLQEGGSADQRYNLSFIVDESVQINNPIIAVSFNYRVSGFGFLSGQAIHHAKAANLGLHDQRLALRWVKENIAAFGGDPARITIQGESSGALSVGYQILAPGGENLFRAAIAQSGSPLSSAALAPPSEQDHAYNTVVHEVGCAHAQDTLHCLRHAPAHSLKTSFQGKFFFPVLDNDLIPDFPSTALRKKRFNTPLLLGSNTNEGTGYIASGEFGAINTIPDFRNVITSFGPGKYLSNATLENITTAYLSLSPEQIREDLGTVLPSPGPEYGKLYGLSTFYLGDYLVNAGKRYTARMWAAHGVPVYSYRFNISPFGVDRCLLGAAHFQEVAFTFRNLDGVGYAVCPFDGERGGEMRGVSVRMARMWICFVNWLDPNCGIESEGPEWPEYRVEEPVNMVFSLGGVSVERDSWHGAPIDSIIEAFDEYRF</sequence>
<gene>
    <name evidence="5" type="ORF">BDV25DRAFT_136064</name>
</gene>
<dbReference type="PANTHER" id="PTHR43918">
    <property type="entry name" value="ACETYLCHOLINESTERASE"/>
    <property type="match status" value="1"/>
</dbReference>
<dbReference type="Gene3D" id="3.40.50.1820">
    <property type="entry name" value="alpha/beta hydrolase"/>
    <property type="match status" value="1"/>
</dbReference>
<evidence type="ECO:0000256" key="1">
    <source>
        <dbReference type="ARBA" id="ARBA00005964"/>
    </source>
</evidence>
<dbReference type="Proteomes" id="UP000325780">
    <property type="component" value="Unassembled WGS sequence"/>
</dbReference>
<dbReference type="EMBL" id="ML742030">
    <property type="protein sequence ID" value="KAE8154368.1"/>
    <property type="molecule type" value="Genomic_DNA"/>
</dbReference>